<dbReference type="PANTHER" id="PTHR43284">
    <property type="entry name" value="ASPARAGINE SYNTHETASE (GLUTAMINE-HYDROLYZING)"/>
    <property type="match status" value="1"/>
</dbReference>
<dbReference type="EMBL" id="JACHXK010000001">
    <property type="protein sequence ID" value="MBB3108740.1"/>
    <property type="molecule type" value="Genomic_DNA"/>
</dbReference>
<dbReference type="Gene3D" id="3.40.50.620">
    <property type="entry name" value="HUPs"/>
    <property type="match status" value="2"/>
</dbReference>
<keyword evidence="6" id="KW-0028">Amino-acid biosynthesis</keyword>
<evidence type="ECO:0000256" key="5">
    <source>
        <dbReference type="ARBA" id="ARBA00022840"/>
    </source>
</evidence>
<dbReference type="RefSeq" id="WP_183597093.1">
    <property type="nucleotide sequence ID" value="NZ_JACHXK010000001.1"/>
</dbReference>
<dbReference type="InterPro" id="IPR051786">
    <property type="entry name" value="ASN_synthetase/amidase"/>
</dbReference>
<evidence type="ECO:0000256" key="9">
    <source>
        <dbReference type="PIRSR" id="PIRSR001589-2"/>
    </source>
</evidence>
<evidence type="ECO:0000256" key="6">
    <source>
        <dbReference type="ARBA" id="ARBA00022888"/>
    </source>
</evidence>
<dbReference type="Pfam" id="PF13537">
    <property type="entry name" value="GATase_7"/>
    <property type="match status" value="1"/>
</dbReference>
<dbReference type="GO" id="GO:0004066">
    <property type="term" value="F:asparagine synthase (glutamine-hydrolyzing) activity"/>
    <property type="evidence" value="ECO:0007669"/>
    <property type="project" value="UniProtKB-EC"/>
</dbReference>
<feature type="domain" description="Glutamine amidotransferase type-2" evidence="10">
    <location>
        <begin position="2"/>
        <end position="218"/>
    </location>
</feature>
<dbReference type="Gene3D" id="3.60.20.10">
    <property type="entry name" value="Glutamine Phosphoribosylpyrophosphate, subunit 1, domain 1"/>
    <property type="match status" value="1"/>
</dbReference>
<reference evidence="11 12" key="1">
    <citation type="submission" date="2020-08" db="EMBL/GenBank/DDBJ databases">
        <title>Genomic Encyclopedia of Type Strains, Phase III (KMG-III): the genomes of soil and plant-associated and newly described type strains.</title>
        <authorList>
            <person name="Whitman W."/>
        </authorList>
    </citation>
    <scope>NUCLEOTIDE SEQUENCE [LARGE SCALE GENOMIC DNA]</scope>
    <source>
        <strain evidence="11 12">CECT 5862</strain>
    </source>
</reference>
<evidence type="ECO:0000256" key="4">
    <source>
        <dbReference type="ARBA" id="ARBA00022741"/>
    </source>
</evidence>
<evidence type="ECO:0000256" key="1">
    <source>
        <dbReference type="ARBA" id="ARBA00005187"/>
    </source>
</evidence>
<keyword evidence="6" id="KW-0061">Asparagine biosynthesis</keyword>
<evidence type="ECO:0000256" key="8">
    <source>
        <dbReference type="ARBA" id="ARBA00048741"/>
    </source>
</evidence>
<keyword evidence="11" id="KW-0436">Ligase</keyword>
<feature type="binding site" evidence="9">
    <location>
        <position position="101"/>
    </location>
    <ligand>
        <name>L-glutamine</name>
        <dbReference type="ChEBI" id="CHEBI:58359"/>
    </ligand>
</feature>
<evidence type="ECO:0000259" key="10">
    <source>
        <dbReference type="PROSITE" id="PS51278"/>
    </source>
</evidence>
<keyword evidence="4 9" id="KW-0547">Nucleotide-binding</keyword>
<evidence type="ECO:0000313" key="12">
    <source>
        <dbReference type="Proteomes" id="UP000570361"/>
    </source>
</evidence>
<keyword evidence="7" id="KW-0315">Glutamine amidotransferase</keyword>
<accession>A0A7W5ATY9</accession>
<dbReference type="Proteomes" id="UP000570361">
    <property type="component" value="Unassembled WGS sequence"/>
</dbReference>
<evidence type="ECO:0000313" key="11">
    <source>
        <dbReference type="EMBL" id="MBB3108740.1"/>
    </source>
</evidence>
<dbReference type="GO" id="GO:0006529">
    <property type="term" value="P:asparagine biosynthetic process"/>
    <property type="evidence" value="ECO:0007669"/>
    <property type="project" value="UniProtKB-KW"/>
</dbReference>
<protein>
    <recommendedName>
        <fullName evidence="3">asparagine synthase (glutamine-hydrolyzing)</fullName>
        <ecNumber evidence="3">6.3.5.4</ecNumber>
    </recommendedName>
</protein>
<organism evidence="11 12">
    <name type="scientific">Paenibacillus phyllosphaerae</name>
    <dbReference type="NCBI Taxonomy" id="274593"/>
    <lineage>
        <taxon>Bacteria</taxon>
        <taxon>Bacillati</taxon>
        <taxon>Bacillota</taxon>
        <taxon>Bacilli</taxon>
        <taxon>Bacillales</taxon>
        <taxon>Paenibacillaceae</taxon>
        <taxon>Paenibacillus</taxon>
    </lineage>
</organism>
<name>A0A7W5ATY9_9BACL</name>
<dbReference type="SUPFAM" id="SSF56235">
    <property type="entry name" value="N-terminal nucleophile aminohydrolases (Ntn hydrolases)"/>
    <property type="match status" value="1"/>
</dbReference>
<dbReference type="AlphaFoldDB" id="A0A7W5ATY9"/>
<dbReference type="InterPro" id="IPR017932">
    <property type="entry name" value="GATase_2_dom"/>
</dbReference>
<keyword evidence="5 9" id="KW-0067">ATP-binding</keyword>
<dbReference type="PIRSF" id="PIRSF001589">
    <property type="entry name" value="Asn_synthetase_glu-h"/>
    <property type="match status" value="1"/>
</dbReference>
<dbReference type="GO" id="GO:0005524">
    <property type="term" value="F:ATP binding"/>
    <property type="evidence" value="ECO:0007669"/>
    <property type="project" value="UniProtKB-KW"/>
</dbReference>
<dbReference type="PROSITE" id="PS51278">
    <property type="entry name" value="GATASE_TYPE_2"/>
    <property type="match status" value="1"/>
</dbReference>
<dbReference type="CDD" id="cd00712">
    <property type="entry name" value="AsnB"/>
    <property type="match status" value="1"/>
</dbReference>
<gene>
    <name evidence="11" type="ORF">FHS18_000768</name>
</gene>
<dbReference type="PANTHER" id="PTHR43284:SF1">
    <property type="entry name" value="ASPARAGINE SYNTHETASE"/>
    <property type="match status" value="1"/>
</dbReference>
<comment type="similarity">
    <text evidence="2">Belongs to the asparagine synthetase family.</text>
</comment>
<dbReference type="InterPro" id="IPR006426">
    <property type="entry name" value="Asn_synth_AEB"/>
</dbReference>
<dbReference type="InterPro" id="IPR029055">
    <property type="entry name" value="Ntn_hydrolases_N"/>
</dbReference>
<feature type="binding site" evidence="9">
    <location>
        <position position="299"/>
    </location>
    <ligand>
        <name>ATP</name>
        <dbReference type="ChEBI" id="CHEBI:30616"/>
    </ligand>
</feature>
<sequence length="647" mass="73451">MSAIFGIVPQTSDRPYAPDLPLRMQRELAHYPKDQAGLWNSGPIALGSHSQWITPESIGATEPCHDPSLRLVIASDAILDNRSELFDLLGIPRQARKQMTDSKLILHAYRKWGADAPKFLIGDYAFAIWDEARQELFGARDLLGSRSLYYTKQTDYFAFCTVVHPLLALPGMTKELNESWLAEFLAIPVVLDAVDVQGTLYKHVQQLPPGHRFLLRDGRMTLEPYDSLTSPITPLRLRSNAEYEEAFREVFQTAVTSKLRTFRNVGICLSGGLDSASIAAFAAQPLREAGQTLHGYSYIPAADFEDWTSRRMAADERPFIRSITNHVGSIQAHYMDFQDRHSFEDLDELTALMEGPYKFIENSFWLKGILAQAEQEDIGILLNGGRGNYSISWGPAEDYYASLLRRWKWVALYKELKQYGSKMALGRKRLLSIIGRQAYPSLSRFPFFRQARHEPRPSLIHPDFARRTAVFERLAGHDVGLSEATGGDIEARLSEFGQYSVSNHIGTSQTRFSLRYNLQERDPTSDPRVIRFCLSLPIEQFVQNGEDRSLIRRATRGRLPDDVRLNQRVRGVQGADWVHRMRHVWPVFMREAAACAEDPRLAAYLDVDQIRRSVTVIGDAPSASRAFDPHARLLMLSVMMGRFLSRL</sequence>
<comment type="catalytic activity">
    <reaction evidence="8">
        <text>L-aspartate + L-glutamine + ATP + H2O = L-asparagine + L-glutamate + AMP + diphosphate + H(+)</text>
        <dbReference type="Rhea" id="RHEA:12228"/>
        <dbReference type="ChEBI" id="CHEBI:15377"/>
        <dbReference type="ChEBI" id="CHEBI:15378"/>
        <dbReference type="ChEBI" id="CHEBI:29985"/>
        <dbReference type="ChEBI" id="CHEBI:29991"/>
        <dbReference type="ChEBI" id="CHEBI:30616"/>
        <dbReference type="ChEBI" id="CHEBI:33019"/>
        <dbReference type="ChEBI" id="CHEBI:58048"/>
        <dbReference type="ChEBI" id="CHEBI:58359"/>
        <dbReference type="ChEBI" id="CHEBI:456215"/>
        <dbReference type="EC" id="6.3.5.4"/>
    </reaction>
</comment>
<dbReference type="EC" id="6.3.5.4" evidence="3"/>
<dbReference type="Pfam" id="PF00733">
    <property type="entry name" value="Asn_synthase"/>
    <property type="match status" value="1"/>
</dbReference>
<evidence type="ECO:0000256" key="2">
    <source>
        <dbReference type="ARBA" id="ARBA00005752"/>
    </source>
</evidence>
<dbReference type="InterPro" id="IPR014729">
    <property type="entry name" value="Rossmann-like_a/b/a_fold"/>
</dbReference>
<proteinExistence type="inferred from homology"/>
<comment type="pathway">
    <text evidence="1">Amino-acid biosynthesis; L-asparagine biosynthesis; L-asparagine from L-aspartate (L-Gln route): step 1/1.</text>
</comment>
<evidence type="ECO:0000256" key="7">
    <source>
        <dbReference type="ARBA" id="ARBA00022962"/>
    </source>
</evidence>
<keyword evidence="12" id="KW-1185">Reference proteome</keyword>
<comment type="caution">
    <text evidence="11">The sequence shown here is derived from an EMBL/GenBank/DDBJ whole genome shotgun (WGS) entry which is preliminary data.</text>
</comment>
<dbReference type="InterPro" id="IPR033738">
    <property type="entry name" value="AsnB_N"/>
</dbReference>
<dbReference type="SUPFAM" id="SSF52402">
    <property type="entry name" value="Adenine nucleotide alpha hydrolases-like"/>
    <property type="match status" value="1"/>
</dbReference>
<dbReference type="InterPro" id="IPR001962">
    <property type="entry name" value="Asn_synthase"/>
</dbReference>
<evidence type="ECO:0000256" key="3">
    <source>
        <dbReference type="ARBA" id="ARBA00012737"/>
    </source>
</evidence>